<proteinExistence type="inferred from homology"/>
<gene>
    <name evidence="4" type="ORF">JX360_01275</name>
</gene>
<dbReference type="PANTHER" id="PTHR22911:SF137">
    <property type="entry name" value="SOLUTE CARRIER FAMILY 35 MEMBER G2-RELATED"/>
    <property type="match status" value="1"/>
</dbReference>
<feature type="transmembrane region" description="Helical" evidence="2">
    <location>
        <begin position="168"/>
        <end position="186"/>
    </location>
</feature>
<comment type="caution">
    <text evidence="4">The sequence shown here is derived from an EMBL/GenBank/DDBJ whole genome shotgun (WGS) entry which is preliminary data.</text>
</comment>
<evidence type="ECO:0000313" key="5">
    <source>
        <dbReference type="Proteomes" id="UP000830835"/>
    </source>
</evidence>
<keyword evidence="5" id="KW-1185">Reference proteome</keyword>
<name>A0ABT0C6Y0_THEVL</name>
<sequence length="312" mass="33645">MQHTQYGTPKGRARDPLPAYLYMTAAILGWATAASAFKLGLQHFPPTVLLIFSALSSWGVLGVVLLLTGRMGLVLRQSWAQIRLSAVQGLLNPFGYYLVLFQAYDRLSAQAALALNYTWPVALALLAVPLLQERFRWRMFLALGVSLLGVVLVATGGAWRTLQGGDPLGVLLAVGSAGIWALYWLLNVRDQRDGVLKLWMGFGFGSGYCLLLLPFQTVQWSGAGLGWAAYIGLAEMGLTFVFWLRALELAGHRGSLANWVYVTPFLSLGLIAVILREPIALGSVVGLGLIIASNLYGLGARAEKPAADAVLS</sequence>
<feature type="transmembrane region" description="Helical" evidence="2">
    <location>
        <begin position="280"/>
        <end position="298"/>
    </location>
</feature>
<dbReference type="SUPFAM" id="SSF103481">
    <property type="entry name" value="Multidrug resistance efflux transporter EmrE"/>
    <property type="match status" value="2"/>
</dbReference>
<feature type="domain" description="EamA" evidence="3">
    <location>
        <begin position="18"/>
        <end position="154"/>
    </location>
</feature>
<evidence type="ECO:0000259" key="3">
    <source>
        <dbReference type="Pfam" id="PF00892"/>
    </source>
</evidence>
<feature type="transmembrane region" description="Helical" evidence="2">
    <location>
        <begin position="256"/>
        <end position="274"/>
    </location>
</feature>
<dbReference type="RefSeq" id="WP_279611158.1">
    <property type="nucleotide sequence ID" value="NZ_JAFIRA010000002.1"/>
</dbReference>
<feature type="domain" description="EamA" evidence="3">
    <location>
        <begin position="168"/>
        <end position="293"/>
    </location>
</feature>
<dbReference type="Proteomes" id="UP000830835">
    <property type="component" value="Unassembled WGS sequence"/>
</dbReference>
<dbReference type="InterPro" id="IPR037185">
    <property type="entry name" value="EmrE-like"/>
</dbReference>
<feature type="transmembrane region" description="Helical" evidence="2">
    <location>
        <begin position="80"/>
        <end position="101"/>
    </location>
</feature>
<keyword evidence="2" id="KW-1133">Transmembrane helix</keyword>
<dbReference type="PANTHER" id="PTHR22911">
    <property type="entry name" value="ACYL-MALONYL CONDENSING ENZYME-RELATED"/>
    <property type="match status" value="1"/>
</dbReference>
<dbReference type="Pfam" id="PF00892">
    <property type="entry name" value="EamA"/>
    <property type="match status" value="2"/>
</dbReference>
<protein>
    <submittedName>
        <fullName evidence="4">DMT family transporter</fullName>
    </submittedName>
</protein>
<keyword evidence="2" id="KW-0812">Transmembrane</keyword>
<keyword evidence="2" id="KW-0472">Membrane</keyword>
<evidence type="ECO:0000256" key="2">
    <source>
        <dbReference type="SAM" id="Phobius"/>
    </source>
</evidence>
<evidence type="ECO:0000313" key="4">
    <source>
        <dbReference type="EMBL" id="MCJ2541547.1"/>
    </source>
</evidence>
<comment type="similarity">
    <text evidence="1">Belongs to the EamA transporter family.</text>
</comment>
<feature type="transmembrane region" description="Helical" evidence="2">
    <location>
        <begin position="20"/>
        <end position="41"/>
    </location>
</feature>
<evidence type="ECO:0000256" key="1">
    <source>
        <dbReference type="ARBA" id="ARBA00007362"/>
    </source>
</evidence>
<dbReference type="InterPro" id="IPR000620">
    <property type="entry name" value="EamA_dom"/>
</dbReference>
<organism evidence="4 5">
    <name type="scientific">Thermostichus vulcanus str. 'Rupite'</name>
    <dbReference type="NCBI Taxonomy" id="2813851"/>
    <lineage>
        <taxon>Bacteria</taxon>
        <taxon>Bacillati</taxon>
        <taxon>Cyanobacteriota</taxon>
        <taxon>Cyanophyceae</taxon>
        <taxon>Thermostichales</taxon>
        <taxon>Thermostichaceae</taxon>
        <taxon>Thermostichus</taxon>
    </lineage>
</organism>
<reference evidence="4" key="1">
    <citation type="submission" date="2021-02" db="EMBL/GenBank/DDBJ databases">
        <title>The CRISPR/cas machinery reduction and long-range gene transfer in the hot spring cyanobacterium Synechococcus.</title>
        <authorList>
            <person name="Dvorak P."/>
            <person name="Jahodarova E."/>
            <person name="Hasler P."/>
            <person name="Poulickova A."/>
        </authorList>
    </citation>
    <scope>NUCLEOTIDE SEQUENCE</scope>
    <source>
        <strain evidence="4">Rupite</strain>
    </source>
</reference>
<feature type="transmembrane region" description="Helical" evidence="2">
    <location>
        <begin position="227"/>
        <end position="244"/>
    </location>
</feature>
<feature type="transmembrane region" description="Helical" evidence="2">
    <location>
        <begin position="140"/>
        <end position="162"/>
    </location>
</feature>
<dbReference type="EMBL" id="JAFIRA010000002">
    <property type="protein sequence ID" value="MCJ2541547.1"/>
    <property type="molecule type" value="Genomic_DNA"/>
</dbReference>
<accession>A0ABT0C6Y0</accession>
<feature type="transmembrane region" description="Helical" evidence="2">
    <location>
        <begin position="107"/>
        <end position="128"/>
    </location>
</feature>
<feature type="transmembrane region" description="Helical" evidence="2">
    <location>
        <begin position="47"/>
        <end position="68"/>
    </location>
</feature>
<feature type="transmembrane region" description="Helical" evidence="2">
    <location>
        <begin position="198"/>
        <end position="215"/>
    </location>
</feature>